<dbReference type="Proteomes" id="UP001177003">
    <property type="component" value="Chromosome 1"/>
</dbReference>
<evidence type="ECO:0000313" key="2">
    <source>
        <dbReference type="Proteomes" id="UP001177003"/>
    </source>
</evidence>
<organism evidence="1 2">
    <name type="scientific">Lactuca saligna</name>
    <name type="common">Willowleaf lettuce</name>
    <dbReference type="NCBI Taxonomy" id="75948"/>
    <lineage>
        <taxon>Eukaryota</taxon>
        <taxon>Viridiplantae</taxon>
        <taxon>Streptophyta</taxon>
        <taxon>Embryophyta</taxon>
        <taxon>Tracheophyta</taxon>
        <taxon>Spermatophyta</taxon>
        <taxon>Magnoliopsida</taxon>
        <taxon>eudicotyledons</taxon>
        <taxon>Gunneridae</taxon>
        <taxon>Pentapetalae</taxon>
        <taxon>asterids</taxon>
        <taxon>campanulids</taxon>
        <taxon>Asterales</taxon>
        <taxon>Asteraceae</taxon>
        <taxon>Cichorioideae</taxon>
        <taxon>Cichorieae</taxon>
        <taxon>Lactucinae</taxon>
        <taxon>Lactuca</taxon>
    </lineage>
</organism>
<name>A0AA35V7D8_LACSI</name>
<reference evidence="1" key="1">
    <citation type="submission" date="2023-04" db="EMBL/GenBank/DDBJ databases">
        <authorList>
            <person name="Vijverberg K."/>
            <person name="Xiong W."/>
            <person name="Schranz E."/>
        </authorList>
    </citation>
    <scope>NUCLEOTIDE SEQUENCE</scope>
</reference>
<sequence>MPLFSTLNYYLTPPLLIVMDNAISATPISATIWWLSVDGHHSSSLCIHTHLADRPASISPNSLFFDVDAGEGINLEFWTGVTGPEKLEKKNEVSLRCSGILKHMMTDDENFG</sequence>
<keyword evidence="2" id="KW-1185">Reference proteome</keyword>
<dbReference type="AlphaFoldDB" id="A0AA35V7D8"/>
<gene>
    <name evidence="1" type="ORF">LSALG_LOCUS8699</name>
</gene>
<dbReference type="EMBL" id="OX465077">
    <property type="protein sequence ID" value="CAI9268266.1"/>
    <property type="molecule type" value="Genomic_DNA"/>
</dbReference>
<protein>
    <submittedName>
        <fullName evidence="1">Uncharacterized protein</fullName>
    </submittedName>
</protein>
<accession>A0AA35V7D8</accession>
<evidence type="ECO:0000313" key="1">
    <source>
        <dbReference type="EMBL" id="CAI9268266.1"/>
    </source>
</evidence>
<proteinExistence type="predicted"/>